<keyword evidence="1" id="KW-0812">Transmembrane</keyword>
<feature type="transmembrane region" description="Helical" evidence="1">
    <location>
        <begin position="304"/>
        <end position="329"/>
    </location>
</feature>
<feature type="transmembrane region" description="Helical" evidence="1">
    <location>
        <begin position="132"/>
        <end position="165"/>
    </location>
</feature>
<gene>
    <name evidence="2" type="ordered locus">AciX9_4174</name>
</gene>
<name>E8X670_GRATM</name>
<evidence type="ECO:0000313" key="3">
    <source>
        <dbReference type="Proteomes" id="UP000000343"/>
    </source>
</evidence>
<dbReference type="OrthoDB" id="9786218at2"/>
<protein>
    <recommendedName>
        <fullName evidence="4">Glycosyltransferase RgtA/B/C/D-like domain-containing protein</fullName>
    </recommendedName>
</protein>
<feature type="transmembrane region" description="Helical" evidence="1">
    <location>
        <begin position="98"/>
        <end position="120"/>
    </location>
</feature>
<evidence type="ECO:0000256" key="1">
    <source>
        <dbReference type="SAM" id="Phobius"/>
    </source>
</evidence>
<feature type="transmembrane region" description="Helical" evidence="1">
    <location>
        <begin position="225"/>
        <end position="243"/>
    </location>
</feature>
<accession>E8X670</accession>
<dbReference type="HOGENOM" id="CLU_033063_0_0_0"/>
<dbReference type="Proteomes" id="UP000000343">
    <property type="component" value="Plasmid pACIX901"/>
</dbReference>
<evidence type="ECO:0008006" key="4">
    <source>
        <dbReference type="Google" id="ProtNLM"/>
    </source>
</evidence>
<organism evidence="3">
    <name type="scientific">Granulicella tundricola (strain ATCC BAA-1859 / DSM 23138 / MP5ACTX9)</name>
    <dbReference type="NCBI Taxonomy" id="1198114"/>
    <lineage>
        <taxon>Bacteria</taxon>
        <taxon>Pseudomonadati</taxon>
        <taxon>Acidobacteriota</taxon>
        <taxon>Terriglobia</taxon>
        <taxon>Terriglobales</taxon>
        <taxon>Acidobacteriaceae</taxon>
        <taxon>Granulicella</taxon>
    </lineage>
</organism>
<feature type="transmembrane region" description="Helical" evidence="1">
    <location>
        <begin position="349"/>
        <end position="366"/>
    </location>
</feature>
<feature type="transmembrane region" description="Helical" evidence="1">
    <location>
        <begin position="185"/>
        <end position="213"/>
    </location>
</feature>
<dbReference type="EMBL" id="CP002481">
    <property type="protein sequence ID" value="ADW70954.1"/>
    <property type="molecule type" value="Genomic_DNA"/>
</dbReference>
<feature type="transmembrane region" description="Helical" evidence="1">
    <location>
        <begin position="12"/>
        <end position="34"/>
    </location>
</feature>
<geneLocation type="plasmid" evidence="2 3">
    <name>pACIX901</name>
</geneLocation>
<keyword evidence="1" id="KW-0472">Membrane</keyword>
<keyword evidence="2" id="KW-0614">Plasmid</keyword>
<dbReference type="KEGG" id="acm:AciX9_4174"/>
<reference evidence="3" key="1">
    <citation type="submission" date="2011-01" db="EMBL/GenBank/DDBJ databases">
        <title>Complete sequence of plasmid1 of Acidobacterium sp. MP5ACTX9.</title>
        <authorList>
            <consortium name="US DOE Joint Genome Institute"/>
            <person name="Lucas S."/>
            <person name="Copeland A."/>
            <person name="Lapidus A."/>
            <person name="Cheng J.-F."/>
            <person name="Goodwin L."/>
            <person name="Pitluck S."/>
            <person name="Teshima H."/>
            <person name="Detter J.C."/>
            <person name="Han C."/>
            <person name="Tapia R."/>
            <person name="Land M."/>
            <person name="Hauser L."/>
            <person name="Kyrpides N."/>
            <person name="Ivanova N."/>
            <person name="Ovchinnikova G."/>
            <person name="Pagani I."/>
            <person name="Rawat S.R."/>
            <person name="Mannisto M."/>
            <person name="Haggblom M.M."/>
            <person name="Woyke T."/>
        </authorList>
    </citation>
    <scope>NUCLEOTIDE SEQUENCE [LARGE SCALE GENOMIC DNA]</scope>
    <source>
        <strain evidence="3">MP5ACTX9</strain>
        <plasmid evidence="3">Plasmid pACIX901</plasmid>
    </source>
</reference>
<sequence length="491" mass="55836">MVPSPTPNPLSRLLIFPAVLIAALMAVVFVLAAFNTDPPITDPDVYWHLTNARHLVTTHHFIRADTDTFTVNGHPWINFEWLSELPYYYAFLHFGERGLFAVMMLLAEAIILGIFLLAWLRSHEIRAALLTTWIAALLATVSLAPRTLLFGWLCLIAELLILWTYKENKNYTWALPPLFFLWINLHGSWLIGFVFLLVFIAANSITVTWGSIATTAWPRPERNKWLLITALTFAALFLNPYGWRLVAYPLDVAFQQKLTLLYVEEWASLDFHLFRGKLMLAVLLGMAALNLIRRRTWLLADLLLASITIYAALTYSRFLFLAAIVLSPLLALDLKDLLGHQAAKPNKPLINAAAIAILIFGVAHLYPTQTRLHAQVAAVFPEAALPAIRALPPNARILNFYDWGGYLTWNIPTRPVFLDGRTDIFVHEGIMKDYASVLNANQVFEILDRYRITHVLFPRGGPFPYLLLHSPQWHLIYEDPQTQLFARQPLP</sequence>
<evidence type="ECO:0000313" key="2">
    <source>
        <dbReference type="EMBL" id="ADW70954.1"/>
    </source>
</evidence>
<dbReference type="AlphaFoldDB" id="E8X670"/>
<keyword evidence="1" id="KW-1133">Transmembrane helix</keyword>
<keyword evidence="3" id="KW-1185">Reference proteome</keyword>
<proteinExistence type="predicted"/>